<evidence type="ECO:0000313" key="8">
    <source>
        <dbReference type="Proteomes" id="UP001200145"/>
    </source>
</evidence>
<dbReference type="InterPro" id="IPR003447">
    <property type="entry name" value="FEMABX"/>
</dbReference>
<reference evidence="7 8" key="1">
    <citation type="submission" date="2022-01" db="EMBL/GenBank/DDBJ databases">
        <title>Flavihumibacter sp. nov., isolated from sediment of a river.</title>
        <authorList>
            <person name="Liu H."/>
        </authorList>
    </citation>
    <scope>NUCLEOTIDE SEQUENCE [LARGE SCALE GENOMIC DNA]</scope>
    <source>
        <strain evidence="7 8">RY-1</strain>
    </source>
</reference>
<dbReference type="PANTHER" id="PTHR36174:SF1">
    <property type="entry name" value="LIPID II:GLYCINE GLYCYLTRANSFERASE"/>
    <property type="match status" value="1"/>
</dbReference>
<evidence type="ECO:0000256" key="2">
    <source>
        <dbReference type="ARBA" id="ARBA00022679"/>
    </source>
</evidence>
<keyword evidence="4" id="KW-0573">Peptidoglycan synthesis</keyword>
<dbReference type="Proteomes" id="UP001200145">
    <property type="component" value="Unassembled WGS sequence"/>
</dbReference>
<accession>A0ABS9BHB0</accession>
<dbReference type="PANTHER" id="PTHR36174">
    <property type="entry name" value="LIPID II:GLYCINE GLYCYLTRANSFERASE"/>
    <property type="match status" value="1"/>
</dbReference>
<protein>
    <recommendedName>
        <fullName evidence="9">FemAB family protein</fullName>
    </recommendedName>
</protein>
<gene>
    <name evidence="7" type="ORF">L0U88_10020</name>
</gene>
<evidence type="ECO:0008006" key="9">
    <source>
        <dbReference type="Google" id="ProtNLM"/>
    </source>
</evidence>
<dbReference type="Gene3D" id="3.40.630.30">
    <property type="match status" value="1"/>
</dbReference>
<organism evidence="7 8">
    <name type="scientific">Flavihumibacter fluminis</name>
    <dbReference type="NCBI Taxonomy" id="2909236"/>
    <lineage>
        <taxon>Bacteria</taxon>
        <taxon>Pseudomonadati</taxon>
        <taxon>Bacteroidota</taxon>
        <taxon>Chitinophagia</taxon>
        <taxon>Chitinophagales</taxon>
        <taxon>Chitinophagaceae</taxon>
        <taxon>Flavihumibacter</taxon>
    </lineage>
</organism>
<keyword evidence="2" id="KW-0808">Transferase</keyword>
<keyword evidence="3" id="KW-0133">Cell shape</keyword>
<keyword evidence="6" id="KW-0961">Cell wall biogenesis/degradation</keyword>
<keyword evidence="5" id="KW-0012">Acyltransferase</keyword>
<dbReference type="InterPro" id="IPR016181">
    <property type="entry name" value="Acyl_CoA_acyltransferase"/>
</dbReference>
<evidence type="ECO:0000256" key="5">
    <source>
        <dbReference type="ARBA" id="ARBA00023315"/>
    </source>
</evidence>
<evidence type="ECO:0000256" key="3">
    <source>
        <dbReference type="ARBA" id="ARBA00022960"/>
    </source>
</evidence>
<dbReference type="PROSITE" id="PS51191">
    <property type="entry name" value="FEMABX"/>
    <property type="match status" value="1"/>
</dbReference>
<evidence type="ECO:0000256" key="4">
    <source>
        <dbReference type="ARBA" id="ARBA00022984"/>
    </source>
</evidence>
<dbReference type="SUPFAM" id="SSF55729">
    <property type="entry name" value="Acyl-CoA N-acyltransferases (Nat)"/>
    <property type="match status" value="1"/>
</dbReference>
<proteinExistence type="inferred from homology"/>
<evidence type="ECO:0000256" key="6">
    <source>
        <dbReference type="ARBA" id="ARBA00023316"/>
    </source>
</evidence>
<evidence type="ECO:0000256" key="1">
    <source>
        <dbReference type="ARBA" id="ARBA00009943"/>
    </source>
</evidence>
<comment type="similarity">
    <text evidence="1">Belongs to the FemABX family.</text>
</comment>
<evidence type="ECO:0000313" key="7">
    <source>
        <dbReference type="EMBL" id="MCF1714961.1"/>
    </source>
</evidence>
<dbReference type="InterPro" id="IPR050644">
    <property type="entry name" value="PG_Glycine_Bridge_Synth"/>
</dbReference>
<sequence length="248" mass="29273">MILEKKRWQFIPIREHWFDFTYHWSDLLCMAVYFRIPETDKKPFGMIEFTGRSVQVNLRQDKTEIWKGFSKQTKNYIRQAEKKALPVRFDEDLAGFVSYFNKFALFKKIPSLSIQDFSELHTNFLISKVFLEGEIVAMHLYLLHAPSGQVQLFRSASGRYFLPHLEKNDIGAANKFMHFKAMDYFKEQGFTNYDFGGYSQPTDPDYKKFKGVNQFKKNFGGEEFFFRNIASPAYYAIKKLTDLLASVR</sequence>
<comment type="caution">
    <text evidence="7">The sequence shown here is derived from an EMBL/GenBank/DDBJ whole genome shotgun (WGS) entry which is preliminary data.</text>
</comment>
<dbReference type="RefSeq" id="WP_234865912.1">
    <property type="nucleotide sequence ID" value="NZ_JAKEVY010000002.1"/>
</dbReference>
<keyword evidence="8" id="KW-1185">Reference proteome</keyword>
<dbReference type="EMBL" id="JAKEVY010000002">
    <property type="protein sequence ID" value="MCF1714961.1"/>
    <property type="molecule type" value="Genomic_DNA"/>
</dbReference>
<name>A0ABS9BHB0_9BACT</name>